<feature type="compositionally biased region" description="Basic and acidic residues" evidence="4">
    <location>
        <begin position="698"/>
        <end position="717"/>
    </location>
</feature>
<dbReference type="SMART" id="SM00155">
    <property type="entry name" value="PLDc"/>
    <property type="match status" value="2"/>
</dbReference>
<dbReference type="CDD" id="cd09128">
    <property type="entry name" value="PLDc_unchar1_2"/>
    <property type="match status" value="1"/>
</dbReference>
<accession>A0ABT2QI66</accession>
<evidence type="ECO:0000256" key="1">
    <source>
        <dbReference type="ARBA" id="ARBA00022801"/>
    </source>
</evidence>
<sequence>MRARLVGGLLVFTLLVGLAVPVSGGERGVGFDDLDSSPVQSTADSSARDQIPSLDPDESHDGEATCPDGPTAGARETAAELESAVERGAEADRPRIVELYPNPTTYGNVGEFVVVAVPGGALEDGNWTLTDGHTSARLPNETETESDRVAYSMAPEETEAMTTHPVGELEGHLRLAADGDELELRNGSEVVDRVAYDRAPEGERWTRASGTETNENPASGHWWPRGATCLEALTTDAEDVIAFTLPDAPEVPLETFAAAEDRIVLAGYTFTSEAVADELRAAAERGVEVEVLLESGPVGGTPDRTKTVVDDLEKAGVDVRVLGGPGARYQYQHAKYAVVDDSAIVTTENWKPSGIGGTASRGWAVVVDDVDVATHLRSVFRADFEGRDTTPWADHQQTATFVEAQPVGDQFTGQIDPETVSVDSVDVLLAPDNAESELRAQLRSAEDSVLVKQVRIGSRNQPLLEETLEAARRGVEVRILLDASWYVEDENRDLVRWLERTADEEDLPLEARLVEPRNRFEKIHAKGVVVDEETAVVGSVNWNNHSLRENREVVLVLHGDEVGSFYADVFEADWEGGSWSLPVGLLVVLVLALVAAGLVGRRYVRFDGDGEGGDRWTMSLEAERVGFDVRDGPDLETDAGGELTVVEMGSMEAIESERRTGLEVDSDSEFEIETETETESESDFEFVSTEELVSQSRSECESESGSHTETETESKTD</sequence>
<feature type="region of interest" description="Disordered" evidence="4">
    <location>
        <begin position="31"/>
        <end position="89"/>
    </location>
</feature>
<dbReference type="InterPro" id="IPR051406">
    <property type="entry name" value="PLD_domain"/>
</dbReference>
<dbReference type="InterPro" id="IPR025202">
    <property type="entry name" value="PLD-like_dom"/>
</dbReference>
<keyword evidence="5" id="KW-0812">Transmembrane</keyword>
<protein>
    <submittedName>
        <fullName evidence="7">Phospholipase D-like domain-containing protein</fullName>
    </submittedName>
</protein>
<dbReference type="Gene3D" id="3.30.870.10">
    <property type="entry name" value="Endonuclease Chain A"/>
    <property type="match status" value="2"/>
</dbReference>
<keyword evidence="5" id="KW-0472">Membrane</keyword>
<comment type="caution">
    <text evidence="7">The sequence shown here is derived from an EMBL/GenBank/DDBJ whole genome shotgun (WGS) entry which is preliminary data.</text>
</comment>
<evidence type="ECO:0000256" key="5">
    <source>
        <dbReference type="SAM" id="Phobius"/>
    </source>
</evidence>
<dbReference type="PANTHER" id="PTHR43856:SF1">
    <property type="entry name" value="MITOCHONDRIAL CARDIOLIPIN HYDROLASE"/>
    <property type="match status" value="1"/>
</dbReference>
<keyword evidence="5" id="KW-1133">Transmembrane helix</keyword>
<keyword evidence="1" id="KW-0378">Hydrolase</keyword>
<feature type="compositionally biased region" description="Acidic residues" evidence="4">
    <location>
        <begin position="664"/>
        <end position="684"/>
    </location>
</feature>
<dbReference type="SUPFAM" id="SSF56024">
    <property type="entry name" value="Phospholipase D/nuclease"/>
    <property type="match status" value="2"/>
</dbReference>
<organism evidence="7 8">
    <name type="scientific">Natronoglomus mannanivorans</name>
    <dbReference type="NCBI Taxonomy" id="2979990"/>
    <lineage>
        <taxon>Archaea</taxon>
        <taxon>Methanobacteriati</taxon>
        <taxon>Methanobacteriota</taxon>
        <taxon>Stenosarchaea group</taxon>
        <taxon>Halobacteria</taxon>
        <taxon>Halobacteriales</taxon>
        <taxon>Natrialbaceae</taxon>
        <taxon>Natronoglomus</taxon>
    </lineage>
</organism>
<evidence type="ECO:0000256" key="2">
    <source>
        <dbReference type="ARBA" id="ARBA00022963"/>
    </source>
</evidence>
<dbReference type="PROSITE" id="PS50035">
    <property type="entry name" value="PLD"/>
    <property type="match status" value="1"/>
</dbReference>
<feature type="region of interest" description="Disordered" evidence="4">
    <location>
        <begin position="127"/>
        <end position="147"/>
    </location>
</feature>
<dbReference type="Proteomes" id="UP001320972">
    <property type="component" value="Unassembled WGS sequence"/>
</dbReference>
<keyword evidence="2" id="KW-0442">Lipid degradation</keyword>
<feature type="region of interest" description="Disordered" evidence="4">
    <location>
        <begin position="656"/>
        <end position="717"/>
    </location>
</feature>
<dbReference type="EMBL" id="JAOPKB010000012">
    <property type="protein sequence ID" value="MCU4974607.1"/>
    <property type="molecule type" value="Genomic_DNA"/>
</dbReference>
<keyword evidence="8" id="KW-1185">Reference proteome</keyword>
<proteinExistence type="predicted"/>
<gene>
    <name evidence="7" type="ORF">OB955_17950</name>
</gene>
<evidence type="ECO:0000313" key="7">
    <source>
        <dbReference type="EMBL" id="MCU4974607.1"/>
    </source>
</evidence>
<dbReference type="RefSeq" id="WP_338008639.1">
    <property type="nucleotide sequence ID" value="NZ_JAOPKB010000012.1"/>
</dbReference>
<dbReference type="InterPro" id="IPR001736">
    <property type="entry name" value="PLipase_D/transphosphatidylase"/>
</dbReference>
<feature type="domain" description="PLD phosphodiesterase" evidence="6">
    <location>
        <begin position="519"/>
        <end position="546"/>
    </location>
</feature>
<keyword evidence="3" id="KW-0443">Lipid metabolism</keyword>
<dbReference type="PANTHER" id="PTHR43856">
    <property type="entry name" value="CARDIOLIPIN HYDROLASE"/>
    <property type="match status" value="1"/>
</dbReference>
<evidence type="ECO:0000313" key="8">
    <source>
        <dbReference type="Proteomes" id="UP001320972"/>
    </source>
</evidence>
<feature type="transmembrane region" description="Helical" evidence="5">
    <location>
        <begin position="579"/>
        <end position="599"/>
    </location>
</feature>
<evidence type="ECO:0000256" key="4">
    <source>
        <dbReference type="SAM" id="MobiDB-lite"/>
    </source>
</evidence>
<evidence type="ECO:0000256" key="3">
    <source>
        <dbReference type="ARBA" id="ARBA00023098"/>
    </source>
</evidence>
<dbReference type="Pfam" id="PF13091">
    <property type="entry name" value="PLDc_2"/>
    <property type="match status" value="2"/>
</dbReference>
<name>A0ABT2QI66_9EURY</name>
<reference evidence="7 8" key="1">
    <citation type="submission" date="2022-09" db="EMBL/GenBank/DDBJ databases">
        <title>Enrichment on poylsaccharides allowed isolation of novel metabolic and taxonomic groups of Haloarchaea.</title>
        <authorList>
            <person name="Sorokin D.Y."/>
            <person name="Elcheninov A.G."/>
            <person name="Khizhniak T.V."/>
            <person name="Kolganova T.V."/>
            <person name="Kublanov I.V."/>
        </authorList>
    </citation>
    <scope>NUCLEOTIDE SEQUENCE [LARGE SCALE GENOMIC DNA]</scope>
    <source>
        <strain evidence="7 8">AArc-m2/3/4</strain>
    </source>
</reference>
<evidence type="ECO:0000259" key="6">
    <source>
        <dbReference type="PROSITE" id="PS50035"/>
    </source>
</evidence>